<keyword evidence="7" id="KW-1185">Reference proteome</keyword>
<protein>
    <recommendedName>
        <fullName evidence="5">AB hydrolase-1 domain-containing protein</fullName>
    </recommendedName>
</protein>
<evidence type="ECO:0000256" key="3">
    <source>
        <dbReference type="ARBA" id="ARBA00048461"/>
    </source>
</evidence>
<dbReference type="InterPro" id="IPR000073">
    <property type="entry name" value="AB_hydrolase_1"/>
</dbReference>
<comment type="catalytic activity">
    <reaction evidence="3">
        <text>a monoacylglycerol + H2O = glycerol + a fatty acid + H(+)</text>
        <dbReference type="Rhea" id="RHEA:15245"/>
        <dbReference type="ChEBI" id="CHEBI:15377"/>
        <dbReference type="ChEBI" id="CHEBI:15378"/>
        <dbReference type="ChEBI" id="CHEBI:17408"/>
        <dbReference type="ChEBI" id="CHEBI:17754"/>
        <dbReference type="ChEBI" id="CHEBI:28868"/>
    </reaction>
</comment>
<evidence type="ECO:0000259" key="5">
    <source>
        <dbReference type="Pfam" id="PF00561"/>
    </source>
</evidence>
<evidence type="ECO:0000256" key="4">
    <source>
        <dbReference type="SAM" id="MobiDB-lite"/>
    </source>
</evidence>
<dbReference type="Gene3D" id="3.40.50.1820">
    <property type="entry name" value="alpha/beta hydrolase"/>
    <property type="match status" value="1"/>
</dbReference>
<organism evidence="6 7">
    <name type="scientific">Malassezia furfur</name>
    <name type="common">Pityriasis versicolor infection agent</name>
    <name type="synonym">Pityrosporum furfur</name>
    <dbReference type="NCBI Taxonomy" id="55194"/>
    <lineage>
        <taxon>Eukaryota</taxon>
        <taxon>Fungi</taxon>
        <taxon>Dikarya</taxon>
        <taxon>Basidiomycota</taxon>
        <taxon>Ustilaginomycotina</taxon>
        <taxon>Malasseziomycetes</taxon>
        <taxon>Malasseziales</taxon>
        <taxon>Malasseziaceae</taxon>
        <taxon>Malassezia</taxon>
    </lineage>
</organism>
<comment type="similarity">
    <text evidence="1">Belongs to the peptidase S33 family. ABHD4/ABHD5 subfamily.</text>
</comment>
<reference evidence="6 7" key="1">
    <citation type="journal article" date="2020" name="Elife">
        <title>Loss of centromere function drives karyotype evolution in closely related Malassezia species.</title>
        <authorList>
            <person name="Sankaranarayanan S.R."/>
            <person name="Ianiri G."/>
            <person name="Coelho M.A."/>
            <person name="Reza M.H."/>
            <person name="Thimmappa B.C."/>
            <person name="Ganguly P."/>
            <person name="Vadnala R.N."/>
            <person name="Sun S."/>
            <person name="Siddharthan R."/>
            <person name="Tellgren-Roth C."/>
            <person name="Dawson T.L."/>
            <person name="Heitman J."/>
            <person name="Sanyal K."/>
        </authorList>
    </citation>
    <scope>NUCLEOTIDE SEQUENCE [LARGE SCALE GENOMIC DNA]</scope>
    <source>
        <strain evidence="6">CBS14141</strain>
    </source>
</reference>
<comment type="catalytic activity">
    <reaction evidence="2">
        <text>a diacylglycerol + H2O = a monoacylglycerol + a fatty acid + H(+)</text>
        <dbReference type="Rhea" id="RHEA:32731"/>
        <dbReference type="ChEBI" id="CHEBI:15377"/>
        <dbReference type="ChEBI" id="CHEBI:15378"/>
        <dbReference type="ChEBI" id="CHEBI:17408"/>
        <dbReference type="ChEBI" id="CHEBI:18035"/>
        <dbReference type="ChEBI" id="CHEBI:28868"/>
    </reaction>
</comment>
<dbReference type="InterPro" id="IPR029058">
    <property type="entry name" value="AB_hydrolase_fold"/>
</dbReference>
<feature type="region of interest" description="Disordered" evidence="4">
    <location>
        <begin position="287"/>
        <end position="322"/>
    </location>
</feature>
<proteinExistence type="inferred from homology"/>
<dbReference type="SUPFAM" id="SSF53474">
    <property type="entry name" value="alpha/beta-Hydrolases"/>
    <property type="match status" value="1"/>
</dbReference>
<dbReference type="EMBL" id="CP046234">
    <property type="protein sequence ID" value="WFD45983.1"/>
    <property type="molecule type" value="Genomic_DNA"/>
</dbReference>
<dbReference type="Pfam" id="PF00561">
    <property type="entry name" value="Abhydrolase_1"/>
    <property type="match status" value="1"/>
</dbReference>
<dbReference type="PANTHER" id="PTHR42886:SF29">
    <property type="entry name" value="PUMMELIG, ISOFORM A"/>
    <property type="match status" value="1"/>
</dbReference>
<dbReference type="Proteomes" id="UP000818624">
    <property type="component" value="Chromosome 1"/>
</dbReference>
<evidence type="ECO:0000313" key="7">
    <source>
        <dbReference type="Proteomes" id="UP000818624"/>
    </source>
</evidence>
<feature type="domain" description="AB hydrolase-1" evidence="5">
    <location>
        <begin position="168"/>
        <end position="282"/>
    </location>
</feature>
<gene>
    <name evidence="6" type="ORF">GLX27_000611</name>
</gene>
<evidence type="ECO:0000256" key="1">
    <source>
        <dbReference type="ARBA" id="ARBA00038097"/>
    </source>
</evidence>
<evidence type="ECO:0000313" key="6">
    <source>
        <dbReference type="EMBL" id="WFD45983.1"/>
    </source>
</evidence>
<dbReference type="PANTHER" id="PTHR42886">
    <property type="entry name" value="RE40534P-RELATED"/>
    <property type="match status" value="1"/>
</dbReference>
<name>A0ABY8EK42_MALFU</name>
<accession>A0ABY8EK42</accession>
<sequence length="482" mass="53094">MTTVASDAVDEVAPEMRLPSSILPLPTSMMSSFSSWWNLSPAQTAEAELFLVRRSGYFKGATVGNASECTDDGPDALSAAYRLVTGSAKEAQPLATGPAKFFTVGTQCESDGKVGCIRLVDIGAPPAGTSREGVLSRLGLRHHPRKINTLEIGTPVPRAEQDPHEQKVVLVHGYAAGLAFFYRNMQMFGSLPNSRFFALDWLGMGRSSRPPYALPHSKARSAERIEAAESYFLASLEQWREKMQIDKMVLVGHSLGGYLSVAYALRYPERVERLVLVSPVGIPEGSWHPGAAPERPAQDEAVSDDAASDCSDSSVQPPMPPRRLNTRTMSVLGWLWDRNVSIFSLLRSTSFFAPWLVSGYTRRRFANIPPEELQCMHAYCHGIFAGRGSSEYCLSDILAPGAYARSPLIHRIGKLKMPTLFLYGDSDWMDIRGGQDALQRLHDAGNTDSHLVKISKAGHHLYLDNPRRFNEALTSFLLRRAP</sequence>
<evidence type="ECO:0000256" key="2">
    <source>
        <dbReference type="ARBA" id="ARBA00047591"/>
    </source>
</evidence>